<gene>
    <name evidence="2" type="ORF">G5B50_06080</name>
</gene>
<evidence type="ECO:0000313" key="3">
    <source>
        <dbReference type="Proteomes" id="UP000479499"/>
    </source>
</evidence>
<dbReference type="EMBL" id="JAAKFZ010000013">
    <property type="protein sequence ID" value="NGL84334.1"/>
    <property type="molecule type" value="Genomic_DNA"/>
</dbReference>
<name>A0A6M1L0K8_9STRE</name>
<accession>A0A6M1L0K8</accession>
<feature type="transmembrane region" description="Helical" evidence="1">
    <location>
        <begin position="187"/>
        <end position="220"/>
    </location>
</feature>
<feature type="transmembrane region" description="Helical" evidence="1">
    <location>
        <begin position="379"/>
        <end position="407"/>
    </location>
</feature>
<feature type="transmembrane region" description="Helical" evidence="1">
    <location>
        <begin position="232"/>
        <end position="256"/>
    </location>
</feature>
<feature type="transmembrane region" description="Helical" evidence="1">
    <location>
        <begin position="145"/>
        <end position="175"/>
    </location>
</feature>
<keyword evidence="1" id="KW-0812">Transmembrane</keyword>
<feature type="transmembrane region" description="Helical" evidence="1">
    <location>
        <begin position="337"/>
        <end position="358"/>
    </location>
</feature>
<keyword evidence="1" id="KW-1133">Transmembrane helix</keyword>
<feature type="transmembrane region" description="Helical" evidence="1">
    <location>
        <begin position="276"/>
        <end position="299"/>
    </location>
</feature>
<protein>
    <submittedName>
        <fullName evidence="2">DUF2079 domain-containing protein</fullName>
    </submittedName>
</protein>
<dbReference type="RefSeq" id="WP_164336287.1">
    <property type="nucleotide sequence ID" value="NZ_JAAKFZ010000013.1"/>
</dbReference>
<feature type="transmembrane region" description="Helical" evidence="1">
    <location>
        <begin position="79"/>
        <end position="101"/>
    </location>
</feature>
<reference evidence="2 3" key="1">
    <citation type="submission" date="2020-02" db="EMBL/GenBank/DDBJ databases">
        <title>M-like protein SrM is not crucial to the virulence of a novel isolate of Streptococcus equi subsp. ruminatorum from Macaca mulatta.</title>
        <authorList>
            <person name="Guo G."/>
            <person name="Cheng L."/>
            <person name="Zhang W."/>
        </authorList>
    </citation>
    <scope>NUCLEOTIDE SEQUENCE [LARGE SCALE GENOMIC DNA]</scope>
    <source>
        <strain evidence="2 3">FJ1804</strain>
    </source>
</reference>
<dbReference type="Proteomes" id="UP000479499">
    <property type="component" value="Unassembled WGS sequence"/>
</dbReference>
<sequence length="519" mass="58837">MSQLHQEVMLEKVNYLVKDHPSSHTTKYDMKVPSLYKFYIFFFSIIASLLTVAVPFFADTANSVQSQNLYIGMMLTKGQIPYSDLFTTGGFLFFVLIALSYHLGTTVWLVLVQALCFYLTGVYFYKLIHYVTGIQKVALGFTAIYYLLSISLGFGGLYAIQLALPFVLVSLWFLTKYFAGLVKDEAFILFGFAAAIAMLIEPRTLLFWLLACIAIIAYNVSQKHFARGFYQLLAAIFGMLLVFYTAGYFILNLQILSPYLEQALVYPFSYFVTGDLSLILGLTVQLGLVLGLGLLTGLLRFMKQPKLESDLAMKWLLVFVVLSYAGIAAISHDFHTYHLLPLLPYALILLSSSVGRQYEAGLRTVSHRRRKGKNGARRVIAIYLNKHFYVPAIIMLGAVFGTAYQYVTSSVINQERSQIAHYLRQRLTEDQPIYVWDDTSKIYLETQAKSASQFASPFVNLKKESHQQMLEDELLQNKAAYIVVNNQKALPKAVKKIVTANYKIDRKIDVKGFSLYQKK</sequence>
<comment type="caution">
    <text evidence="2">The sequence shown here is derived from an EMBL/GenBank/DDBJ whole genome shotgun (WGS) entry which is preliminary data.</text>
</comment>
<dbReference type="AlphaFoldDB" id="A0A6M1L0K8"/>
<feature type="transmembrane region" description="Helical" evidence="1">
    <location>
        <begin position="38"/>
        <end position="58"/>
    </location>
</feature>
<evidence type="ECO:0000256" key="1">
    <source>
        <dbReference type="SAM" id="Phobius"/>
    </source>
</evidence>
<proteinExistence type="predicted"/>
<evidence type="ECO:0000313" key="2">
    <source>
        <dbReference type="EMBL" id="NGL84334.1"/>
    </source>
</evidence>
<organism evidence="2 3">
    <name type="scientific">Streptococcus equi subsp. ruminatorum</name>
    <dbReference type="NCBI Taxonomy" id="254358"/>
    <lineage>
        <taxon>Bacteria</taxon>
        <taxon>Bacillati</taxon>
        <taxon>Bacillota</taxon>
        <taxon>Bacilli</taxon>
        <taxon>Lactobacillales</taxon>
        <taxon>Streptococcaceae</taxon>
        <taxon>Streptococcus</taxon>
    </lineage>
</organism>
<keyword evidence="1" id="KW-0472">Membrane</keyword>
<feature type="transmembrane region" description="Helical" evidence="1">
    <location>
        <begin position="311"/>
        <end position="331"/>
    </location>
</feature>